<keyword evidence="1" id="KW-0812">Transmembrane</keyword>
<evidence type="ECO:0000313" key="3">
    <source>
        <dbReference type="Proteomes" id="UP000054270"/>
    </source>
</evidence>
<dbReference type="OMA" id="LQYGCLA"/>
<evidence type="ECO:0000256" key="1">
    <source>
        <dbReference type="SAM" id="Phobius"/>
    </source>
</evidence>
<dbReference type="AlphaFoldDB" id="A0A0D2KVC6"/>
<dbReference type="OrthoDB" id="2524788at2759"/>
<proteinExistence type="predicted"/>
<dbReference type="Proteomes" id="UP000054270">
    <property type="component" value="Unassembled WGS sequence"/>
</dbReference>
<gene>
    <name evidence="2" type="ORF">HYPSUDRAFT_205284</name>
</gene>
<accession>A0A0D2KVC6</accession>
<sequence>MSPPHAADMEYLVRQAMSTGYQWSSLIAPPAYVAYILARKGHAELSINRILRATWIGGLGGASISGGGAYVRYAYSRQEFVRDKRMETAYNTSIVRRNDHSTIGSVLGAVAVPAILWKHANIVNLILGGAGLGGGIGLLTHYGRTLSEDPHPKVDIVLPVAPADKSQPT</sequence>
<feature type="transmembrane region" description="Helical" evidence="1">
    <location>
        <begin position="50"/>
        <end position="75"/>
    </location>
</feature>
<reference evidence="3" key="1">
    <citation type="submission" date="2014-04" db="EMBL/GenBank/DDBJ databases">
        <title>Evolutionary Origins and Diversification of the Mycorrhizal Mutualists.</title>
        <authorList>
            <consortium name="DOE Joint Genome Institute"/>
            <consortium name="Mycorrhizal Genomics Consortium"/>
            <person name="Kohler A."/>
            <person name="Kuo A."/>
            <person name="Nagy L.G."/>
            <person name="Floudas D."/>
            <person name="Copeland A."/>
            <person name="Barry K.W."/>
            <person name="Cichocki N."/>
            <person name="Veneault-Fourrey C."/>
            <person name="LaButti K."/>
            <person name="Lindquist E.A."/>
            <person name="Lipzen A."/>
            <person name="Lundell T."/>
            <person name="Morin E."/>
            <person name="Murat C."/>
            <person name="Riley R."/>
            <person name="Ohm R."/>
            <person name="Sun H."/>
            <person name="Tunlid A."/>
            <person name="Henrissat B."/>
            <person name="Grigoriev I.V."/>
            <person name="Hibbett D.S."/>
            <person name="Martin F."/>
        </authorList>
    </citation>
    <scope>NUCLEOTIDE SEQUENCE [LARGE SCALE GENOMIC DNA]</scope>
    <source>
        <strain evidence="3">FD-334 SS-4</strain>
    </source>
</reference>
<keyword evidence="1" id="KW-1133">Transmembrane helix</keyword>
<name>A0A0D2KVC6_HYPSF</name>
<feature type="transmembrane region" description="Helical" evidence="1">
    <location>
        <begin position="20"/>
        <end position="38"/>
    </location>
</feature>
<evidence type="ECO:0000313" key="2">
    <source>
        <dbReference type="EMBL" id="KJA18607.1"/>
    </source>
</evidence>
<organism evidence="2 3">
    <name type="scientific">Hypholoma sublateritium (strain FD-334 SS-4)</name>
    <dbReference type="NCBI Taxonomy" id="945553"/>
    <lineage>
        <taxon>Eukaryota</taxon>
        <taxon>Fungi</taxon>
        <taxon>Dikarya</taxon>
        <taxon>Basidiomycota</taxon>
        <taxon>Agaricomycotina</taxon>
        <taxon>Agaricomycetes</taxon>
        <taxon>Agaricomycetidae</taxon>
        <taxon>Agaricales</taxon>
        <taxon>Agaricineae</taxon>
        <taxon>Strophariaceae</taxon>
        <taxon>Hypholoma</taxon>
    </lineage>
</organism>
<keyword evidence="3" id="KW-1185">Reference proteome</keyword>
<dbReference type="EMBL" id="KN817587">
    <property type="protein sequence ID" value="KJA18607.1"/>
    <property type="molecule type" value="Genomic_DNA"/>
</dbReference>
<keyword evidence="1" id="KW-0472">Membrane</keyword>
<protein>
    <submittedName>
        <fullName evidence="2">Uncharacterized protein</fullName>
    </submittedName>
</protein>